<feature type="region of interest" description="Disordered" evidence="1">
    <location>
        <begin position="365"/>
        <end position="384"/>
    </location>
</feature>
<dbReference type="AlphaFoldDB" id="A0A1R1Y8Z3"/>
<reference evidence="3 4" key="1">
    <citation type="submission" date="2017-01" db="EMBL/GenBank/DDBJ databases">
        <authorList>
            <person name="Mah S.A."/>
            <person name="Swanson W.J."/>
            <person name="Moy G.W."/>
            <person name="Vacquier V.D."/>
        </authorList>
    </citation>
    <scope>NUCLEOTIDE SEQUENCE [LARGE SCALE GENOMIC DNA]</scope>
    <source>
        <strain evidence="3 4">GSMNP</strain>
    </source>
</reference>
<evidence type="ECO:0000313" key="3">
    <source>
        <dbReference type="EMBL" id="OMJ23320.1"/>
    </source>
</evidence>
<keyword evidence="2" id="KW-0472">Membrane</keyword>
<dbReference type="Proteomes" id="UP000187283">
    <property type="component" value="Unassembled WGS sequence"/>
</dbReference>
<sequence>MDNVSDKYVPTIELIKCTNLLTRKTTDDEKIAGLMVLPYLLSNDPTDELKAHEYVFKRFEWKFVKRLLTTGIKKLSAIDLKIQDNSSEIEQANSYISLSLYIIAAFVCKDVFSNDFRLISLVPTVCKAGSLGNHEFNNLATQIFCGLLMVKDTTNILSTAKDWIDPAFDMLKNVGKTGSNELLIDGLIGSLFHSYKNNNINTSTFETPSSIKLSKSSTDQLFLFLAKFSDFVRVDPRISPENTYDFEKAQLDFIKRLSHHFQFFHTDLASFLYSQNPSLLYSLVSNIANTCLMILQQKNVFFSLYTSFLTLFVFFYLLFILDDLLFKLDSLNLGVSLMRNWPEIMFGRTFNNGSTVNSANDITKTKPSFQSSSSKDGIKANNNPESSINVNLNPNLKYVEVGLRISLIEASIFCDNLTDLENSKQAVPAQVSQHGLDVTTSFINLVISSISDILMDIGGEAESDGSKAGPELDEYKRKMNGLFAFSIDQGKEISASVAEFVLTKASMLDGSVSPQPQHEMHRPIGCEFGGAGEHLSALKDMTSSIQLLVTVQSYFDDMVVDADRMAKLVRLFSKLAQLAAKFPHIMAGNNSNNNSELLDDNGGDDLPAAIGSQLASICAEIEKFVSSANSLNEETSEWTKIKNMPEFINL</sequence>
<proteinExistence type="predicted"/>
<keyword evidence="2" id="KW-1133">Transmembrane helix</keyword>
<evidence type="ECO:0000256" key="1">
    <source>
        <dbReference type="SAM" id="MobiDB-lite"/>
    </source>
</evidence>
<evidence type="ECO:0000256" key="2">
    <source>
        <dbReference type="SAM" id="Phobius"/>
    </source>
</evidence>
<protein>
    <submittedName>
        <fullName evidence="3">Uncharacterized protein</fullName>
    </submittedName>
</protein>
<dbReference type="InterPro" id="IPR008709">
    <property type="entry name" value="Neurochondrin"/>
</dbReference>
<name>A0A1R1Y8Z3_9FUNG</name>
<evidence type="ECO:0000313" key="4">
    <source>
        <dbReference type="Proteomes" id="UP000187283"/>
    </source>
</evidence>
<dbReference type="EMBL" id="LSSN01000561">
    <property type="protein sequence ID" value="OMJ23320.1"/>
    <property type="molecule type" value="Genomic_DNA"/>
</dbReference>
<gene>
    <name evidence="3" type="ORF">AYI70_g2341</name>
</gene>
<comment type="caution">
    <text evidence="3">The sequence shown here is derived from an EMBL/GenBank/DDBJ whole genome shotgun (WGS) entry which is preliminary data.</text>
</comment>
<organism evidence="3 4">
    <name type="scientific">Smittium culicis</name>
    <dbReference type="NCBI Taxonomy" id="133412"/>
    <lineage>
        <taxon>Eukaryota</taxon>
        <taxon>Fungi</taxon>
        <taxon>Fungi incertae sedis</taxon>
        <taxon>Zoopagomycota</taxon>
        <taxon>Kickxellomycotina</taxon>
        <taxon>Harpellomycetes</taxon>
        <taxon>Harpellales</taxon>
        <taxon>Legeriomycetaceae</taxon>
        <taxon>Smittium</taxon>
    </lineage>
</organism>
<dbReference type="OrthoDB" id="8962942at2759"/>
<keyword evidence="4" id="KW-1185">Reference proteome</keyword>
<keyword evidence="2" id="KW-0812">Transmembrane</keyword>
<dbReference type="STRING" id="133412.A0A1R1Y8Z3"/>
<accession>A0A1R1Y8Z3</accession>
<dbReference type="Pfam" id="PF05536">
    <property type="entry name" value="Neurochondrin"/>
    <property type="match status" value="1"/>
</dbReference>
<feature type="transmembrane region" description="Helical" evidence="2">
    <location>
        <begin position="300"/>
        <end position="321"/>
    </location>
</feature>